<keyword evidence="5 6" id="KW-0472">Membrane</keyword>
<dbReference type="InterPro" id="IPR050833">
    <property type="entry name" value="Poly_Biosynth_Transport"/>
</dbReference>
<evidence type="ECO:0000313" key="7">
    <source>
        <dbReference type="EMBL" id="BAO45536.1"/>
    </source>
</evidence>
<gene>
    <name evidence="7" type="ORF">TBH_C2630</name>
</gene>
<evidence type="ECO:0000256" key="1">
    <source>
        <dbReference type="ARBA" id="ARBA00004651"/>
    </source>
</evidence>
<evidence type="ECO:0000256" key="6">
    <source>
        <dbReference type="SAM" id="Phobius"/>
    </source>
</evidence>
<feature type="transmembrane region" description="Helical" evidence="6">
    <location>
        <begin position="79"/>
        <end position="99"/>
    </location>
</feature>
<feature type="transmembrane region" description="Helical" evidence="6">
    <location>
        <begin position="6"/>
        <end position="25"/>
    </location>
</feature>
<feature type="transmembrane region" description="Helical" evidence="6">
    <location>
        <begin position="247"/>
        <end position="266"/>
    </location>
</feature>
<dbReference type="RefSeq" id="WP_041069303.1">
    <property type="nucleotide sequence ID" value="NZ_AP012273.1"/>
</dbReference>
<feature type="transmembrane region" description="Helical" evidence="6">
    <location>
        <begin position="278"/>
        <end position="297"/>
    </location>
</feature>
<accession>A0A7U6GKW2</accession>
<feature type="transmembrane region" description="Helical" evidence="6">
    <location>
        <begin position="111"/>
        <end position="128"/>
    </location>
</feature>
<keyword evidence="8" id="KW-1185">Reference proteome</keyword>
<protein>
    <recommendedName>
        <fullName evidence="9">Polysaccharide biosynthesis protein C-terminal domain-containing protein</fullName>
    </recommendedName>
</protein>
<dbReference type="AlphaFoldDB" id="A0A7U6GKW2"/>
<comment type="subcellular location">
    <subcellularLocation>
        <location evidence="1">Cell membrane</location>
        <topology evidence="1">Multi-pass membrane protein</topology>
    </subcellularLocation>
</comment>
<dbReference type="PANTHER" id="PTHR30250:SF11">
    <property type="entry name" value="O-ANTIGEN TRANSPORTER-RELATED"/>
    <property type="match status" value="1"/>
</dbReference>
<evidence type="ECO:0000256" key="4">
    <source>
        <dbReference type="ARBA" id="ARBA00022989"/>
    </source>
</evidence>
<dbReference type="Proteomes" id="UP000031631">
    <property type="component" value="Chromosome"/>
</dbReference>
<feature type="transmembrane region" description="Helical" evidence="6">
    <location>
        <begin position="148"/>
        <end position="175"/>
    </location>
</feature>
<dbReference type="EMBL" id="AP012273">
    <property type="protein sequence ID" value="BAO45536.1"/>
    <property type="molecule type" value="Genomic_DNA"/>
</dbReference>
<reference evidence="7 8" key="1">
    <citation type="journal article" date="2014" name="PLoS ONE">
        <title>Physiological and genomic features of a novel sulfur-oxidizing gammaproteobacterium belonging to a previously uncultivated symbiotic lineage isolated from a hydrothermal vent.</title>
        <authorList>
            <person name="Nunoura T."/>
            <person name="Takaki Y."/>
            <person name="Kazama H."/>
            <person name="Kakuta J."/>
            <person name="Shimamura S."/>
            <person name="Makita H."/>
            <person name="Hirai M."/>
            <person name="Miyazaki M."/>
            <person name="Takai K."/>
        </authorList>
    </citation>
    <scope>NUCLEOTIDE SEQUENCE [LARGE SCALE GENOMIC DNA]</scope>
    <source>
        <strain evidence="7 8">Hiromi1</strain>
    </source>
</reference>
<dbReference type="PANTHER" id="PTHR30250">
    <property type="entry name" value="PST FAMILY PREDICTED COLANIC ACID TRANSPORTER"/>
    <property type="match status" value="1"/>
</dbReference>
<feature type="transmembrane region" description="Helical" evidence="6">
    <location>
        <begin position="374"/>
        <end position="393"/>
    </location>
</feature>
<evidence type="ECO:0000313" key="8">
    <source>
        <dbReference type="Proteomes" id="UP000031631"/>
    </source>
</evidence>
<keyword evidence="4 6" id="KW-1133">Transmembrane helix</keyword>
<evidence type="ECO:0008006" key="9">
    <source>
        <dbReference type="Google" id="ProtNLM"/>
    </source>
</evidence>
<feature type="transmembrane region" description="Helical" evidence="6">
    <location>
        <begin position="37"/>
        <end position="59"/>
    </location>
</feature>
<dbReference type="KEGG" id="tbn:TBH_C2630"/>
<name>A0A7U6GKW2_9GAMM</name>
<keyword evidence="2" id="KW-1003">Cell membrane</keyword>
<dbReference type="GO" id="GO:0005886">
    <property type="term" value="C:plasma membrane"/>
    <property type="evidence" value="ECO:0007669"/>
    <property type="project" value="UniProtKB-SubCell"/>
</dbReference>
<evidence type="ECO:0000256" key="3">
    <source>
        <dbReference type="ARBA" id="ARBA00022692"/>
    </source>
</evidence>
<proteinExistence type="predicted"/>
<evidence type="ECO:0000256" key="2">
    <source>
        <dbReference type="ARBA" id="ARBA00022475"/>
    </source>
</evidence>
<feature type="transmembrane region" description="Helical" evidence="6">
    <location>
        <begin position="350"/>
        <end position="368"/>
    </location>
</feature>
<feature type="transmembrane region" description="Helical" evidence="6">
    <location>
        <begin position="317"/>
        <end position="338"/>
    </location>
</feature>
<sequence>MKDFLLNGFSFFARFAGNSLVFFWLARLLDEAEFGRLSFIFLLANFALVLMDFGLYFLVVEAVLRARYFRIAALLKVKYITSALGLLLMGGVGLVLFSFRGQLSEDYLPYLMLLLSTVMLALSQHYLYHFRVQGRYQVETVTQTFYSLGVLLGVGLLVLVGAVSLWTVIGVFFLLRVLMMLVSRGYFIHLHLAAHHPVLHWRRIAVYLKRSSLYGVTALVGYALLLLDSTLMYLLLPEQLAMYQGGVRVVLMVMMLTEILTVFFLPRLRGEQGDIHKRYYLGLCFFLAMAVWLPLWGFPLQVVRLLYGQALQDLAQFMPYFAVIAVLRVGLGYLGTLLTFHGYHRIRLQSLVSALATLGLAAGLLMPVDGVSGLLIAVILAHLIAFAYQAWWLRRIQAPGFLTGGQAA</sequence>
<organism evidence="7 8">
    <name type="scientific">Thiolapillus brandeum</name>
    <dbReference type="NCBI Taxonomy" id="1076588"/>
    <lineage>
        <taxon>Bacteria</taxon>
        <taxon>Pseudomonadati</taxon>
        <taxon>Pseudomonadota</taxon>
        <taxon>Gammaproteobacteria</taxon>
        <taxon>Chromatiales</taxon>
        <taxon>Sedimenticolaceae</taxon>
        <taxon>Thiolapillus</taxon>
    </lineage>
</organism>
<feature type="transmembrane region" description="Helical" evidence="6">
    <location>
        <begin position="212"/>
        <end position="235"/>
    </location>
</feature>
<evidence type="ECO:0000256" key="5">
    <source>
        <dbReference type="ARBA" id="ARBA00023136"/>
    </source>
</evidence>
<keyword evidence="3 6" id="KW-0812">Transmembrane</keyword>